<dbReference type="OrthoDB" id="3270804at2759"/>
<evidence type="ECO:0000313" key="3">
    <source>
        <dbReference type="Proteomes" id="UP000807025"/>
    </source>
</evidence>
<organism evidence="2 3">
    <name type="scientific">Pleurotus eryngii</name>
    <name type="common">Boletus of the steppes</name>
    <dbReference type="NCBI Taxonomy" id="5323"/>
    <lineage>
        <taxon>Eukaryota</taxon>
        <taxon>Fungi</taxon>
        <taxon>Dikarya</taxon>
        <taxon>Basidiomycota</taxon>
        <taxon>Agaricomycotina</taxon>
        <taxon>Agaricomycetes</taxon>
        <taxon>Agaricomycetidae</taxon>
        <taxon>Agaricales</taxon>
        <taxon>Pleurotineae</taxon>
        <taxon>Pleurotaceae</taxon>
        <taxon>Pleurotus</taxon>
    </lineage>
</organism>
<gene>
    <name evidence="2" type="ORF">BDN71DRAFT_1512423</name>
</gene>
<evidence type="ECO:0000313" key="2">
    <source>
        <dbReference type="EMBL" id="KAF9489125.1"/>
    </source>
</evidence>
<dbReference type="Proteomes" id="UP000807025">
    <property type="component" value="Unassembled WGS sequence"/>
</dbReference>
<dbReference type="EMBL" id="MU154682">
    <property type="protein sequence ID" value="KAF9489125.1"/>
    <property type="molecule type" value="Genomic_DNA"/>
</dbReference>
<dbReference type="Pfam" id="PF01693">
    <property type="entry name" value="Cauli_VI"/>
    <property type="match status" value="1"/>
</dbReference>
<reference evidence="2" key="1">
    <citation type="submission" date="2020-11" db="EMBL/GenBank/DDBJ databases">
        <authorList>
            <consortium name="DOE Joint Genome Institute"/>
            <person name="Ahrendt S."/>
            <person name="Riley R."/>
            <person name="Andreopoulos W."/>
            <person name="Labutti K."/>
            <person name="Pangilinan J."/>
            <person name="Ruiz-Duenas F.J."/>
            <person name="Barrasa J.M."/>
            <person name="Sanchez-Garcia M."/>
            <person name="Camarero S."/>
            <person name="Miyauchi S."/>
            <person name="Serrano A."/>
            <person name="Linde D."/>
            <person name="Babiker R."/>
            <person name="Drula E."/>
            <person name="Ayuso-Fernandez I."/>
            <person name="Pacheco R."/>
            <person name="Padilla G."/>
            <person name="Ferreira P."/>
            <person name="Barriuso J."/>
            <person name="Kellner H."/>
            <person name="Castanera R."/>
            <person name="Alfaro M."/>
            <person name="Ramirez L."/>
            <person name="Pisabarro A.G."/>
            <person name="Kuo A."/>
            <person name="Tritt A."/>
            <person name="Lipzen A."/>
            <person name="He G."/>
            <person name="Yan M."/>
            <person name="Ng V."/>
            <person name="Cullen D."/>
            <person name="Martin F."/>
            <person name="Rosso M.-N."/>
            <person name="Henrissat B."/>
            <person name="Hibbett D."/>
            <person name="Martinez A.T."/>
            <person name="Grigoriev I.V."/>
        </authorList>
    </citation>
    <scope>NUCLEOTIDE SEQUENCE</scope>
    <source>
        <strain evidence="2">ATCC 90797</strain>
    </source>
</reference>
<comment type="caution">
    <text evidence="2">The sequence shown here is derived from an EMBL/GenBank/DDBJ whole genome shotgun (WGS) entry which is preliminary data.</text>
</comment>
<dbReference type="InterPro" id="IPR011320">
    <property type="entry name" value="RNase_H1_N"/>
</dbReference>
<protein>
    <recommendedName>
        <fullName evidence="1">Ribonuclease H1 N-terminal domain-containing protein</fullName>
    </recommendedName>
</protein>
<dbReference type="InterPro" id="IPR009027">
    <property type="entry name" value="Ribosomal_bL9/RNase_H1_N"/>
</dbReference>
<accession>A0A9P5ZKV0</accession>
<dbReference type="AlphaFoldDB" id="A0A9P5ZKV0"/>
<feature type="domain" description="Ribonuclease H1 N-terminal" evidence="1">
    <location>
        <begin position="96"/>
        <end position="127"/>
    </location>
</feature>
<evidence type="ECO:0000259" key="1">
    <source>
        <dbReference type="Pfam" id="PF01693"/>
    </source>
</evidence>
<name>A0A9P5ZKV0_PLEER</name>
<keyword evidence="3" id="KW-1185">Reference proteome</keyword>
<dbReference type="SUPFAM" id="SSF55658">
    <property type="entry name" value="L9 N-domain-like"/>
    <property type="match status" value="1"/>
</dbReference>
<sequence>MAGTTDAEVAQLAKMVVSLAVQVASLTPCSSNSNTPLTVPVPPAPPIVVAAMAASAVPTATLASPAQPTAITSTTVAEHGDNIVGEPGGSSSHRRWYVVIVGLQVGVFHGWTNAAPLVLGVTGSIYNCEPTHEIAITAFNTAAAIRQVQLVD</sequence>
<proteinExistence type="predicted"/>